<dbReference type="InterPro" id="IPR012338">
    <property type="entry name" value="Beta-lactam/transpept-like"/>
</dbReference>
<proteinExistence type="predicted"/>
<name>A0A6J6RVZ0_9ZZZZ</name>
<evidence type="ECO:0000313" key="4">
    <source>
        <dbReference type="EMBL" id="CAB4726676.1"/>
    </source>
</evidence>
<evidence type="ECO:0000259" key="2">
    <source>
        <dbReference type="Pfam" id="PF00144"/>
    </source>
</evidence>
<protein>
    <submittedName>
        <fullName evidence="4">Unannotated protein</fullName>
    </submittedName>
</protein>
<sequence>MALLGLLGPVGCGSGTRQDANPSGGSGGEVAESTTAAPTTTTTIKVYAPTAFDQTDALLAERVKAAGLAGGMVRLSRADGSIIHEKSIGSISGSTALSVASSTKWITAAVLMTFVDGGVIGLDDDISRWLPEFVSDKPSISARQLLDHTSGVRDNTCQGGGMSLAACVKAIASSARQFPAGSKFSYGNSDFLVIGRLVEVLGQSDFATIAKQRITGPLQMDATTWPGAPSMANSAFGVRVTVDDYGKFLSMVLHRGMVNGTKVLSEPAVAMMVSNQVAAYDTTKDFSVGITKIPRYGLGCWPDVLDEFGATVVVSGNGGMGLYPWVDYSTNTWGIIGVQDERGAQVAVPASQKVELEARAAIAR</sequence>
<evidence type="ECO:0000256" key="1">
    <source>
        <dbReference type="SAM" id="MobiDB-lite"/>
    </source>
</evidence>
<dbReference type="PANTHER" id="PTHR43283">
    <property type="entry name" value="BETA-LACTAMASE-RELATED"/>
    <property type="match status" value="1"/>
</dbReference>
<dbReference type="InterPro" id="IPR001466">
    <property type="entry name" value="Beta-lactam-related"/>
</dbReference>
<dbReference type="Gene3D" id="3.40.710.10">
    <property type="entry name" value="DD-peptidase/beta-lactamase superfamily"/>
    <property type="match status" value="1"/>
</dbReference>
<feature type="domain" description="Beta-lactamase-related" evidence="2">
    <location>
        <begin position="60"/>
        <end position="336"/>
    </location>
</feature>
<dbReference type="InterPro" id="IPR050789">
    <property type="entry name" value="Diverse_Enzym_Activities"/>
</dbReference>
<dbReference type="PANTHER" id="PTHR43283:SF3">
    <property type="entry name" value="BETA-LACTAMASE FAMILY PROTEIN (AFU_ORTHOLOGUE AFUA_5G07500)"/>
    <property type="match status" value="1"/>
</dbReference>
<gene>
    <name evidence="4" type="ORF">UFOPK2624_02073</name>
    <name evidence="3" type="ORF">UFOPK3331_01962</name>
    <name evidence="5" type="ORF">UFOPK3785_01909</name>
</gene>
<dbReference type="EMBL" id="CAFBNJ010000153">
    <property type="protein sequence ID" value="CAB4965558.1"/>
    <property type="molecule type" value="Genomic_DNA"/>
</dbReference>
<dbReference type="EMBL" id="CAESAL010000122">
    <property type="protein sequence ID" value="CAB4346712.1"/>
    <property type="molecule type" value="Genomic_DNA"/>
</dbReference>
<dbReference type="AlphaFoldDB" id="A0A6J6RVZ0"/>
<dbReference type="EMBL" id="CAEZXY010000170">
    <property type="protein sequence ID" value="CAB4726676.1"/>
    <property type="molecule type" value="Genomic_DNA"/>
</dbReference>
<dbReference type="SUPFAM" id="SSF56601">
    <property type="entry name" value="beta-lactamase/transpeptidase-like"/>
    <property type="match status" value="1"/>
</dbReference>
<organism evidence="4">
    <name type="scientific">freshwater metagenome</name>
    <dbReference type="NCBI Taxonomy" id="449393"/>
    <lineage>
        <taxon>unclassified sequences</taxon>
        <taxon>metagenomes</taxon>
        <taxon>ecological metagenomes</taxon>
    </lineage>
</organism>
<accession>A0A6J6RVZ0</accession>
<evidence type="ECO:0000313" key="3">
    <source>
        <dbReference type="EMBL" id="CAB4346712.1"/>
    </source>
</evidence>
<dbReference type="Pfam" id="PF00144">
    <property type="entry name" value="Beta-lactamase"/>
    <property type="match status" value="1"/>
</dbReference>
<evidence type="ECO:0000313" key="5">
    <source>
        <dbReference type="EMBL" id="CAB4965558.1"/>
    </source>
</evidence>
<feature type="region of interest" description="Disordered" evidence="1">
    <location>
        <begin position="14"/>
        <end position="37"/>
    </location>
</feature>
<reference evidence="4" key="1">
    <citation type="submission" date="2020-05" db="EMBL/GenBank/DDBJ databases">
        <authorList>
            <person name="Chiriac C."/>
            <person name="Salcher M."/>
            <person name="Ghai R."/>
            <person name="Kavagutti S V."/>
        </authorList>
    </citation>
    <scope>NUCLEOTIDE SEQUENCE</scope>
</reference>